<protein>
    <submittedName>
        <fullName evidence="1">SPASM domain peptide maturase of grasp-with-spasm system</fullName>
    </submittedName>
</protein>
<organism evidence="1 2">
    <name type="scientific">Chryseobacterium rhizosphaerae</name>
    <dbReference type="NCBI Taxonomy" id="395937"/>
    <lineage>
        <taxon>Bacteria</taxon>
        <taxon>Pseudomonadati</taxon>
        <taxon>Bacteroidota</taxon>
        <taxon>Flavobacteriia</taxon>
        <taxon>Flavobacteriales</taxon>
        <taxon>Weeksellaceae</taxon>
        <taxon>Chryseobacterium group</taxon>
        <taxon>Chryseobacterium</taxon>
    </lineage>
</organism>
<dbReference type="Gene3D" id="3.20.20.70">
    <property type="entry name" value="Aldolase class I"/>
    <property type="match status" value="1"/>
</dbReference>
<dbReference type="InterPro" id="IPR013785">
    <property type="entry name" value="Aldolase_TIM"/>
</dbReference>
<dbReference type="NCBIfam" id="TIGR04193">
    <property type="entry name" value="SPASM_w_grasp"/>
    <property type="match status" value="1"/>
</dbReference>
<name>A0AAE3YAS2_9FLAO</name>
<dbReference type="RefSeq" id="WP_309947916.1">
    <property type="nucleotide sequence ID" value="NZ_JAVDQY010000005.1"/>
</dbReference>
<dbReference type="SUPFAM" id="SSF102114">
    <property type="entry name" value="Radical SAM enzymes"/>
    <property type="match status" value="1"/>
</dbReference>
<accession>A0AAE3YAS2</accession>
<dbReference type="AlphaFoldDB" id="A0AAE3YAS2"/>
<dbReference type="InterPro" id="IPR058240">
    <property type="entry name" value="rSAM_sf"/>
</dbReference>
<sequence>MDQLLLLYSHCIIVKGASRSVICDLQRRKIYPVPHSLISLFTEERYINVPEILIQLDDDEKEIFHEYLEFIEEHEFAFYCSSEEIELFPRMAEEWLFPAHISHCILDAEQELSYFDTKFLEQLEALCCNFIQFRFFKEASWNELERIMSVIAPSQIKSVEIMLPYKNEDLFYQSIESFVKKHKKISSLTITGTDVTRIYKEGNYGIGYILQTDKIIDSEIHCGIIDSSLFSINIATFTESLAFNTCLNRKIGIDTKGHIKNCPSMKKSFGHIKDTALADAVAQPDFKKYWTLGKDSISKCKDCEFRHVCTDCRAYLDEPANIYSAPLKCGYDPYTNTWEEWSSNPLKEKAVHYYQMQEMIPNI</sequence>
<dbReference type="NCBIfam" id="TIGR04085">
    <property type="entry name" value="rSAM_more_4Fe4S"/>
    <property type="match status" value="1"/>
</dbReference>
<dbReference type="InterPro" id="IPR023885">
    <property type="entry name" value="4Fe4S-binding_SPASM_dom"/>
</dbReference>
<dbReference type="EMBL" id="JAVDQY010000005">
    <property type="protein sequence ID" value="MDR6528688.1"/>
    <property type="molecule type" value="Genomic_DNA"/>
</dbReference>
<comment type="caution">
    <text evidence="1">The sequence shown here is derived from an EMBL/GenBank/DDBJ whole genome shotgun (WGS) entry which is preliminary data.</text>
</comment>
<reference evidence="1" key="1">
    <citation type="submission" date="2023-07" db="EMBL/GenBank/DDBJ databases">
        <title>Sorghum-associated microbial communities from plants grown in Nebraska, USA.</title>
        <authorList>
            <person name="Schachtman D."/>
        </authorList>
    </citation>
    <scope>NUCLEOTIDE SEQUENCE</scope>
    <source>
        <strain evidence="1">DS2360</strain>
    </source>
</reference>
<gene>
    <name evidence="1" type="ORF">J2787_004125</name>
</gene>
<proteinExistence type="predicted"/>
<dbReference type="InterPro" id="IPR026497">
    <property type="entry name" value="GRASP-with-SPASM"/>
</dbReference>
<evidence type="ECO:0000313" key="2">
    <source>
        <dbReference type="Proteomes" id="UP001184861"/>
    </source>
</evidence>
<dbReference type="Proteomes" id="UP001184861">
    <property type="component" value="Unassembled WGS sequence"/>
</dbReference>
<evidence type="ECO:0000313" key="1">
    <source>
        <dbReference type="EMBL" id="MDR6528688.1"/>
    </source>
</evidence>